<feature type="transmembrane region" description="Helical" evidence="6">
    <location>
        <begin position="430"/>
        <end position="450"/>
    </location>
</feature>
<evidence type="ECO:0000256" key="3">
    <source>
        <dbReference type="ARBA" id="ARBA00022989"/>
    </source>
</evidence>
<comment type="subcellular location">
    <subcellularLocation>
        <location evidence="1">Membrane</location>
        <topology evidence="1">Multi-pass membrane protein</topology>
    </subcellularLocation>
</comment>
<keyword evidence="8" id="KW-1185">Reference proteome</keyword>
<feature type="transmembrane region" description="Helical" evidence="6">
    <location>
        <begin position="462"/>
        <end position="486"/>
    </location>
</feature>
<protein>
    <submittedName>
        <fullName evidence="9">Probable anion transporter 3, chloroplastic isoform X1</fullName>
    </submittedName>
</protein>
<evidence type="ECO:0000256" key="4">
    <source>
        <dbReference type="ARBA" id="ARBA00023136"/>
    </source>
</evidence>
<evidence type="ECO:0000313" key="8">
    <source>
        <dbReference type="Proteomes" id="UP000813463"/>
    </source>
</evidence>
<feature type="transmembrane region" description="Helical" evidence="6">
    <location>
        <begin position="265"/>
        <end position="284"/>
    </location>
</feature>
<evidence type="ECO:0000259" key="7">
    <source>
        <dbReference type="PROSITE" id="PS50850"/>
    </source>
</evidence>
<feature type="transmembrane region" description="Helical" evidence="6">
    <location>
        <begin position="233"/>
        <end position="259"/>
    </location>
</feature>
<feature type="transmembrane region" description="Helical" evidence="6">
    <location>
        <begin position="331"/>
        <end position="352"/>
    </location>
</feature>
<dbReference type="PANTHER" id="PTHR11662:SF399">
    <property type="entry name" value="FI19708P1-RELATED"/>
    <property type="match status" value="1"/>
</dbReference>
<accession>A0A9R0HS68</accession>
<dbReference type="InterPro" id="IPR011701">
    <property type="entry name" value="MFS"/>
</dbReference>
<dbReference type="AlphaFoldDB" id="A0A9R0HS68"/>
<feature type="transmembrane region" description="Helical" evidence="6">
    <location>
        <begin position="105"/>
        <end position="130"/>
    </location>
</feature>
<reference evidence="9" key="2">
    <citation type="submission" date="2025-08" db="UniProtKB">
        <authorList>
            <consortium name="RefSeq"/>
        </authorList>
    </citation>
    <scope>IDENTIFICATION</scope>
    <source>
        <tissue evidence="9">Leaf</tissue>
    </source>
</reference>
<keyword evidence="2 6" id="KW-0812">Transmembrane</keyword>
<feature type="domain" description="Major facilitator superfamily (MFS) profile" evidence="7">
    <location>
        <begin position="107"/>
        <end position="517"/>
    </location>
</feature>
<dbReference type="Proteomes" id="UP000813463">
    <property type="component" value="Chromosome 6"/>
</dbReference>
<dbReference type="RefSeq" id="XP_021835993.1">
    <property type="nucleotide sequence ID" value="XM_021980301.2"/>
</dbReference>
<gene>
    <name evidence="9" type="primary">LOC110775689</name>
</gene>
<dbReference type="SUPFAM" id="SSF103473">
    <property type="entry name" value="MFS general substrate transporter"/>
    <property type="match status" value="1"/>
</dbReference>
<feature type="transmembrane region" description="Helical" evidence="6">
    <location>
        <begin position="142"/>
        <end position="161"/>
    </location>
</feature>
<dbReference type="PANTHER" id="PTHR11662">
    <property type="entry name" value="SOLUTE CARRIER FAMILY 17"/>
    <property type="match status" value="1"/>
</dbReference>
<sequence length="520" mass="56154">MAGIISSSSCYKTRHNPFQQPCCYSSQRMRLIKNPTNHLTSTRMMRSRSKIAGKRSGLVVVVGDKDYGKTGRRRVEGVKCMAEEGAVSGAPPDSTAEDKVERYRLTVVCLVAFVMCLCSADRTVMSVAIVPLAHTHAWSTSFVGIVQSSFLWGYIVSSVIGGAMADKLGGARVMAWGVALWSLATLLTPWAANHSSATLLVVRAIFGLAEGVAFPSMNILLSRWFPIHERARAVGISMAGFQLGNVLGLCLTPVLMSLVGISGPFLLFASLGILWLLAWVYGVANDPTQSPFISNLELQLIQAGKFVDSSSQSNGKNIPLPLGILLSKKPFWAILIANFTNNWGYFVLLSWMPIYFKTVLNVNLKEAAWFSAIPWGVMAVSSFVAGSASDYLTKSGYSLIYVRKMMQSIGFIGPGLSLLCLNYAKSPGVASIILTIGLSLSSFSQAGYFLNIQDIAPHSAGLIHGITNAAGTVAAIISTIGAGYFVEWLGSFRAFLTLTSMLYFTATIFYNLYATAERVV</sequence>
<evidence type="ECO:0000313" key="9">
    <source>
        <dbReference type="RefSeq" id="XP_021835993.1"/>
    </source>
</evidence>
<dbReference type="InterPro" id="IPR050382">
    <property type="entry name" value="MFS_Na/Anion_cotransporter"/>
</dbReference>
<reference evidence="8" key="1">
    <citation type="journal article" date="2021" name="Nat. Commun.">
        <title>Genomic analyses provide insights into spinach domestication and the genetic basis of agronomic traits.</title>
        <authorList>
            <person name="Cai X."/>
            <person name="Sun X."/>
            <person name="Xu C."/>
            <person name="Sun H."/>
            <person name="Wang X."/>
            <person name="Ge C."/>
            <person name="Zhang Z."/>
            <person name="Wang Q."/>
            <person name="Fei Z."/>
            <person name="Jiao C."/>
            <person name="Wang Q."/>
        </authorList>
    </citation>
    <scope>NUCLEOTIDE SEQUENCE [LARGE SCALE GENOMIC DNA]</scope>
    <source>
        <strain evidence="8">cv. Varoflay</strain>
    </source>
</reference>
<keyword evidence="4 6" id="KW-0472">Membrane</keyword>
<feature type="transmembrane region" description="Helical" evidence="6">
    <location>
        <begin position="372"/>
        <end position="393"/>
    </location>
</feature>
<proteinExistence type="inferred from homology"/>
<dbReference type="InterPro" id="IPR020846">
    <property type="entry name" value="MFS_dom"/>
</dbReference>
<dbReference type="Pfam" id="PF07690">
    <property type="entry name" value="MFS_1"/>
    <property type="match status" value="1"/>
</dbReference>
<evidence type="ECO:0000256" key="1">
    <source>
        <dbReference type="ARBA" id="ARBA00004141"/>
    </source>
</evidence>
<feature type="transmembrane region" description="Helical" evidence="6">
    <location>
        <begin position="405"/>
        <end position="424"/>
    </location>
</feature>
<feature type="transmembrane region" description="Helical" evidence="6">
    <location>
        <begin position="198"/>
        <end position="221"/>
    </location>
</feature>
<dbReference type="InterPro" id="IPR036259">
    <property type="entry name" value="MFS_trans_sf"/>
</dbReference>
<evidence type="ECO:0000256" key="5">
    <source>
        <dbReference type="ARBA" id="ARBA00024362"/>
    </source>
</evidence>
<dbReference type="PROSITE" id="PS50850">
    <property type="entry name" value="MFS"/>
    <property type="match status" value="1"/>
</dbReference>
<dbReference type="KEGG" id="soe:110775689"/>
<dbReference type="OrthoDB" id="2250022at2759"/>
<dbReference type="CDD" id="cd17380">
    <property type="entry name" value="MFS_SLC17A9_like"/>
    <property type="match status" value="1"/>
</dbReference>
<dbReference type="InterPro" id="IPR044777">
    <property type="entry name" value="SLC17A9-like"/>
</dbReference>
<organism evidence="8 9">
    <name type="scientific">Spinacia oleracea</name>
    <name type="common">Spinach</name>
    <dbReference type="NCBI Taxonomy" id="3562"/>
    <lineage>
        <taxon>Eukaryota</taxon>
        <taxon>Viridiplantae</taxon>
        <taxon>Streptophyta</taxon>
        <taxon>Embryophyta</taxon>
        <taxon>Tracheophyta</taxon>
        <taxon>Spermatophyta</taxon>
        <taxon>Magnoliopsida</taxon>
        <taxon>eudicotyledons</taxon>
        <taxon>Gunneridae</taxon>
        <taxon>Pentapetalae</taxon>
        <taxon>Caryophyllales</taxon>
        <taxon>Chenopodiaceae</taxon>
        <taxon>Chenopodioideae</taxon>
        <taxon>Anserineae</taxon>
        <taxon>Spinacia</taxon>
    </lineage>
</organism>
<comment type="similarity">
    <text evidence="5">Belongs to the major facilitator superfamily. Sodium/anion cotransporter (TC 2.A.1.14) family.</text>
</comment>
<dbReference type="FunFam" id="1.20.1250.20:FF:000058">
    <property type="entry name" value="ascorbate transporter, chloroplastic isoform X1"/>
    <property type="match status" value="1"/>
</dbReference>
<dbReference type="GO" id="GO:0016020">
    <property type="term" value="C:membrane"/>
    <property type="evidence" value="ECO:0007669"/>
    <property type="project" value="UniProtKB-SubCell"/>
</dbReference>
<evidence type="ECO:0000256" key="2">
    <source>
        <dbReference type="ARBA" id="ARBA00022692"/>
    </source>
</evidence>
<keyword evidence="3 6" id="KW-1133">Transmembrane helix</keyword>
<dbReference type="GO" id="GO:0005315">
    <property type="term" value="F:phosphate transmembrane transporter activity"/>
    <property type="evidence" value="ECO:0000318"/>
    <property type="project" value="GO_Central"/>
</dbReference>
<feature type="transmembrane region" description="Helical" evidence="6">
    <location>
        <begin position="173"/>
        <end position="192"/>
    </location>
</feature>
<name>A0A9R0HS68_SPIOL</name>
<evidence type="ECO:0000256" key="6">
    <source>
        <dbReference type="SAM" id="Phobius"/>
    </source>
</evidence>
<feature type="transmembrane region" description="Helical" evidence="6">
    <location>
        <begin position="492"/>
        <end position="513"/>
    </location>
</feature>
<dbReference type="GO" id="GO:0009536">
    <property type="term" value="C:plastid"/>
    <property type="evidence" value="ECO:0000318"/>
    <property type="project" value="GO_Central"/>
</dbReference>
<dbReference type="GeneID" id="110775689"/>
<dbReference type="Gene3D" id="1.20.1250.20">
    <property type="entry name" value="MFS general substrate transporter like domains"/>
    <property type="match status" value="2"/>
</dbReference>